<organism evidence="8 9">
    <name type="scientific">Candidatus Andersenbacteria bacterium CG10_big_fil_rev_8_21_14_0_10_54_11</name>
    <dbReference type="NCBI Taxonomy" id="1974485"/>
    <lineage>
        <taxon>Bacteria</taxon>
        <taxon>Candidatus Anderseniibacteriota</taxon>
    </lineage>
</organism>
<evidence type="ECO:0000313" key="8">
    <source>
        <dbReference type="EMBL" id="PIT98096.1"/>
    </source>
</evidence>
<dbReference type="SUPFAM" id="SSF46955">
    <property type="entry name" value="Putative DNA-binding domain"/>
    <property type="match status" value="2"/>
</dbReference>
<keyword evidence="2" id="KW-0805">Transcription regulation</keyword>
<dbReference type="GO" id="GO:0003700">
    <property type="term" value="F:DNA-binding transcription factor activity"/>
    <property type="evidence" value="ECO:0007669"/>
    <property type="project" value="InterPro"/>
</dbReference>
<protein>
    <submittedName>
        <fullName evidence="8">Uncharacterized protein</fullName>
    </submittedName>
</protein>
<comment type="caution">
    <text evidence="8">The sequence shown here is derived from an EMBL/GenBank/DDBJ whole genome shotgun (WGS) entry which is preliminary data.</text>
</comment>
<dbReference type="PROSITE" id="PS50937">
    <property type="entry name" value="HTH_MERR_2"/>
    <property type="match status" value="2"/>
</dbReference>
<dbReference type="CDD" id="cd04761">
    <property type="entry name" value="HTH_MerR-SF"/>
    <property type="match status" value="1"/>
</dbReference>
<dbReference type="PROSITE" id="PS50943">
    <property type="entry name" value="HTH_CROC1"/>
    <property type="match status" value="1"/>
</dbReference>
<gene>
    <name evidence="8" type="ORF">COT71_02725</name>
</gene>
<dbReference type="InterPro" id="IPR001387">
    <property type="entry name" value="Cro/C1-type_HTH"/>
</dbReference>
<keyword evidence="1" id="KW-0678">Repressor</keyword>
<dbReference type="EMBL" id="PEZP01000032">
    <property type="protein sequence ID" value="PIT98096.1"/>
    <property type="molecule type" value="Genomic_DNA"/>
</dbReference>
<evidence type="ECO:0000256" key="1">
    <source>
        <dbReference type="ARBA" id="ARBA00022491"/>
    </source>
</evidence>
<dbReference type="Pfam" id="PF00376">
    <property type="entry name" value="MerR"/>
    <property type="match status" value="2"/>
</dbReference>
<feature type="domain" description="HTH cro/C1-type" evidence="7">
    <location>
        <begin position="52"/>
        <end position="83"/>
    </location>
</feature>
<reference evidence="9" key="1">
    <citation type="submission" date="2017-09" db="EMBL/GenBank/DDBJ databases">
        <title>Depth-based differentiation of microbial function through sediment-hosted aquifers and enrichment of novel symbionts in the deep terrestrial subsurface.</title>
        <authorList>
            <person name="Probst A.J."/>
            <person name="Ladd B."/>
            <person name="Jarett J.K."/>
            <person name="Geller-Mcgrath D.E."/>
            <person name="Sieber C.M.K."/>
            <person name="Emerson J.B."/>
            <person name="Anantharaman K."/>
            <person name="Thomas B.C."/>
            <person name="Malmstrom R."/>
            <person name="Stieglmeier M."/>
            <person name="Klingl A."/>
            <person name="Woyke T."/>
            <person name="Ryan C.M."/>
            <person name="Banfield J.F."/>
        </authorList>
    </citation>
    <scope>NUCLEOTIDE SEQUENCE [LARGE SCALE GENOMIC DNA]</scope>
</reference>
<evidence type="ECO:0000256" key="5">
    <source>
        <dbReference type="SAM" id="MobiDB-lite"/>
    </source>
</evidence>
<name>A0A2M6WZ92_9BACT</name>
<evidence type="ECO:0000256" key="3">
    <source>
        <dbReference type="ARBA" id="ARBA00023125"/>
    </source>
</evidence>
<evidence type="ECO:0000256" key="4">
    <source>
        <dbReference type="ARBA" id="ARBA00023163"/>
    </source>
</evidence>
<dbReference type="PANTHER" id="PTHR30204:SF69">
    <property type="entry name" value="MERR-FAMILY TRANSCRIPTIONAL REGULATOR"/>
    <property type="match status" value="1"/>
</dbReference>
<feature type="compositionally biased region" description="Basic and acidic residues" evidence="5">
    <location>
        <begin position="106"/>
        <end position="132"/>
    </location>
</feature>
<evidence type="ECO:0000259" key="7">
    <source>
        <dbReference type="PROSITE" id="PS50943"/>
    </source>
</evidence>
<dbReference type="Proteomes" id="UP000230731">
    <property type="component" value="Unassembled WGS sequence"/>
</dbReference>
<feature type="domain" description="HTH merR-type" evidence="6">
    <location>
        <begin position="9"/>
        <end position="53"/>
    </location>
</feature>
<proteinExistence type="predicted"/>
<evidence type="ECO:0000256" key="2">
    <source>
        <dbReference type="ARBA" id="ARBA00023015"/>
    </source>
</evidence>
<evidence type="ECO:0000259" key="6">
    <source>
        <dbReference type="PROSITE" id="PS50937"/>
    </source>
</evidence>
<evidence type="ECO:0000313" key="9">
    <source>
        <dbReference type="Proteomes" id="UP000230731"/>
    </source>
</evidence>
<dbReference type="InterPro" id="IPR009061">
    <property type="entry name" value="DNA-bd_dom_put_sf"/>
</dbReference>
<dbReference type="InterPro" id="IPR047057">
    <property type="entry name" value="MerR_fam"/>
</dbReference>
<dbReference type="AlphaFoldDB" id="A0A2M6WZ92"/>
<feature type="non-terminal residue" evidence="8">
    <location>
        <position position="323"/>
    </location>
</feature>
<keyword evidence="3" id="KW-0238">DNA-binding</keyword>
<dbReference type="GO" id="GO:0003677">
    <property type="term" value="F:DNA binding"/>
    <property type="evidence" value="ECO:0007669"/>
    <property type="project" value="UniProtKB-KW"/>
</dbReference>
<dbReference type="SMART" id="SM00422">
    <property type="entry name" value="HTH_MERR"/>
    <property type="match status" value="1"/>
</dbReference>
<accession>A0A2M6WZ92</accession>
<dbReference type="PROSITE" id="PS00552">
    <property type="entry name" value="HTH_MERR_1"/>
    <property type="match status" value="1"/>
</dbReference>
<sequence length="323" mass="35540">MNHPSEEKLVRIKRAAEFLGVSIDTVRRWEKKGKVYAIRTAGGQRLFDLNDLRQIKRSLGLSISQAAELLGISVSSLRRYEKDGLITPGRNEIGERVYTKQQLQHLSDKRAGKTSHRPVERSHVKSGRRSDGKVPSPTGKATIATALTLPHQAAASLFEKKREETERSYTQRRIGEENKNIPPSESIPAARLPARQGLAAGTSGYRRVPLVKRLLPAAFIAAALFSVIAAADQYRTVRQNEKDIADQQKLTAVIRGSRTHVPSEPSRVLGIASNQLDTFFEVNVPANFKEAVYLGPTQIDGLVTLNADIEGPGRNINVGQGTI</sequence>
<keyword evidence="4" id="KW-0804">Transcription</keyword>
<dbReference type="CDD" id="cd04762">
    <property type="entry name" value="HTH_MerR-trunc"/>
    <property type="match status" value="1"/>
</dbReference>
<dbReference type="Gene3D" id="1.10.1660.10">
    <property type="match status" value="2"/>
</dbReference>
<dbReference type="InterPro" id="IPR000551">
    <property type="entry name" value="MerR-type_HTH_dom"/>
</dbReference>
<feature type="region of interest" description="Disordered" evidence="5">
    <location>
        <begin position="102"/>
        <end position="137"/>
    </location>
</feature>
<dbReference type="PANTHER" id="PTHR30204">
    <property type="entry name" value="REDOX-CYCLING DRUG-SENSING TRANSCRIPTIONAL ACTIVATOR SOXR"/>
    <property type="match status" value="1"/>
</dbReference>
<feature type="domain" description="HTH merR-type" evidence="6">
    <location>
        <begin position="60"/>
        <end position="107"/>
    </location>
</feature>